<dbReference type="EMBL" id="JBBMEZ010000009">
    <property type="protein sequence ID" value="MEQ2469631.1"/>
    <property type="molecule type" value="Genomic_DNA"/>
</dbReference>
<dbReference type="Proteomes" id="UP001490816">
    <property type="component" value="Unassembled WGS sequence"/>
</dbReference>
<dbReference type="InterPro" id="IPR031965">
    <property type="entry name" value="CBM26"/>
</dbReference>
<name>A0ABV1F8J6_9FIRM</name>
<feature type="domain" description="Starch-binding module 26" evidence="1">
    <location>
        <begin position="92"/>
        <end position="157"/>
    </location>
</feature>
<evidence type="ECO:0000259" key="1">
    <source>
        <dbReference type="Pfam" id="PF16738"/>
    </source>
</evidence>
<proteinExistence type="predicted"/>
<comment type="caution">
    <text evidence="2">The sequence shown here is derived from an EMBL/GenBank/DDBJ whole genome shotgun (WGS) entry which is preliminary data.</text>
</comment>
<dbReference type="Pfam" id="PF16738">
    <property type="entry name" value="CBM26"/>
    <property type="match status" value="2"/>
</dbReference>
<sequence length="182" mass="21506">MTKPPHIYYYNDDDRELPFPGEKMSPDGGNNRYVYTIYGVNNPRVIFNNNTTDPAIRQQHPGINQPGIEITEDEMWVVNETAYSKKPQGITVHFYRPADWEYWDTRIYFYEDNDILMSWPGTLMNSQMDDNWLSYTIYGVENPKVMFNDSKNKQIPSVLQPGHLVTQDVWFKDNTWTTYEPD</sequence>
<feature type="domain" description="Starch-binding module 26" evidence="1">
    <location>
        <begin position="5"/>
        <end position="52"/>
    </location>
</feature>
<organism evidence="2 3">
    <name type="scientific">Ruminococcoides intestinale</name>
    <dbReference type="NCBI Taxonomy" id="3133162"/>
    <lineage>
        <taxon>Bacteria</taxon>
        <taxon>Bacillati</taxon>
        <taxon>Bacillota</taxon>
        <taxon>Clostridia</taxon>
        <taxon>Eubacteriales</taxon>
        <taxon>Oscillospiraceae</taxon>
        <taxon>Ruminococcoides</taxon>
    </lineage>
</organism>
<protein>
    <submittedName>
        <fullName evidence="2">Starch-binding protein</fullName>
    </submittedName>
</protein>
<evidence type="ECO:0000313" key="3">
    <source>
        <dbReference type="Proteomes" id="UP001490816"/>
    </source>
</evidence>
<evidence type="ECO:0000313" key="2">
    <source>
        <dbReference type="EMBL" id="MEQ2469631.1"/>
    </source>
</evidence>
<reference evidence="2 3" key="1">
    <citation type="submission" date="2024-03" db="EMBL/GenBank/DDBJ databases">
        <title>Human intestinal bacterial collection.</title>
        <authorList>
            <person name="Pauvert C."/>
            <person name="Hitch T.C.A."/>
            <person name="Clavel T."/>
        </authorList>
    </citation>
    <scope>NUCLEOTIDE SEQUENCE [LARGE SCALE GENOMIC DNA]</scope>
    <source>
        <strain evidence="2 3">CLA-JM-H38</strain>
    </source>
</reference>
<dbReference type="Gene3D" id="2.60.40.10">
    <property type="entry name" value="Immunoglobulins"/>
    <property type="match status" value="2"/>
</dbReference>
<keyword evidence="3" id="KW-1185">Reference proteome</keyword>
<dbReference type="InterPro" id="IPR013783">
    <property type="entry name" value="Ig-like_fold"/>
</dbReference>
<accession>A0ABV1F8J6</accession>
<gene>
    <name evidence="2" type="ORF">WMO39_04695</name>
</gene>
<dbReference type="RefSeq" id="WP_117950465.1">
    <property type="nucleotide sequence ID" value="NZ_JBBMEZ010000009.1"/>
</dbReference>